<evidence type="ECO:0000256" key="11">
    <source>
        <dbReference type="ARBA" id="ARBA00023180"/>
    </source>
</evidence>
<keyword evidence="5 12" id="KW-0926">Vacuole</keyword>
<evidence type="ECO:0000256" key="14">
    <source>
        <dbReference type="SAM" id="Phobius"/>
    </source>
</evidence>
<dbReference type="PIRSF" id="PIRSF027093">
    <property type="entry name" value="EndopolyPtase_N1"/>
    <property type="match status" value="1"/>
</dbReference>
<sequence>MSIPREKFDLEKDGLKKSRPKSRIYLGALVLVGLLIISTTGTLSPLNNYNWFTKQNNEVNSIQDDITPFSVSHKEINEEEYLKLGLTPTKPIIIESLDDNFNGLKKKTIHGRFLHITDIHPDEYYKEGSLIEEACHRGKKKKKSQQVASKYGDALLGCDSPTILMNETFRWIKENLRDKIDFVIWTGDNIRHDADRRIPRTELQIFDMNEKVANEFINLFGSQNSLDPREFDVPVIPSLGNNDVYPHNLFSPGPTLQTRELWNIWQNFIPQEQLHIFERGAYFFSEVIPNQLAVLSINTLYLFKANPLVDNCDNRKQPGYKLFQWLGVVLEELRKRNMKVWLSGHVPPVPKNYDISCFRKYAVWLHEYRDIIIGGVYGHMNLDHFVPVDSEKAYDSIDQASIRSNEFKYNHDDEFDMSLEAQYAAFDFDQSDSEVDGAMAALDAHLMGGAPSGKEDYMETVRKTFYADVKKPKNQGKDSERYSIVNVAASVIPTFNPGLRVWEYNITDIEENYKLVQKPWTQFLAELDQRIKIEDSLDAFSFDNDDDYEDFDEEENDISIERKKKKKGKKKKKKKDDSLPPKMPESQPLGPAYTPQTFSPTKFVQYFVNLSSVNEGNEPFNYNVEYKSDEEPYNMKSLLVKDFLKLARKFGKPLKKKSNEKIDGKKKDETSKLDELWSTYLKHVFVSSGYHDD</sequence>
<keyword evidence="6 14" id="KW-0812">Transmembrane</keyword>
<evidence type="ECO:0000256" key="9">
    <source>
        <dbReference type="ARBA" id="ARBA00022989"/>
    </source>
</evidence>
<dbReference type="GO" id="GO:0005634">
    <property type="term" value="C:nucleus"/>
    <property type="evidence" value="ECO:0007669"/>
    <property type="project" value="EnsemblFungi"/>
</dbReference>
<evidence type="ECO:0000256" key="6">
    <source>
        <dbReference type="ARBA" id="ARBA00022692"/>
    </source>
</evidence>
<dbReference type="AlphaFoldDB" id="A0A1E3P0H8"/>
<comment type="function">
    <text evidence="12">Catalyzes the hydrolysis of inorganic polyphosphate (polyP) chains of many hundreds of phosphate residues into shorter lengths.</text>
</comment>
<dbReference type="EMBL" id="KV454211">
    <property type="protein sequence ID" value="ODQ58885.1"/>
    <property type="molecule type" value="Genomic_DNA"/>
</dbReference>
<evidence type="ECO:0000313" key="17">
    <source>
        <dbReference type="Proteomes" id="UP000094112"/>
    </source>
</evidence>
<keyword evidence="8" id="KW-0735">Signal-anchor</keyword>
<dbReference type="GO" id="GO:0000298">
    <property type="term" value="F:endopolyphosphatase activity"/>
    <property type="evidence" value="ECO:0007669"/>
    <property type="project" value="UniProtKB-EC"/>
</dbReference>
<feature type="compositionally biased region" description="Basic residues" evidence="13">
    <location>
        <begin position="562"/>
        <end position="574"/>
    </location>
</feature>
<dbReference type="OrthoDB" id="348678at2759"/>
<protein>
    <recommendedName>
        <fullName evidence="4 12">Endopolyphosphatase</fullName>
        <ecNumber evidence="3 12">3.6.1.10</ecNumber>
    </recommendedName>
</protein>
<dbReference type="InterPro" id="IPR004843">
    <property type="entry name" value="Calcineurin-like_PHP"/>
</dbReference>
<dbReference type="GO" id="GO:0008081">
    <property type="term" value="F:phosphoric diester hydrolase activity"/>
    <property type="evidence" value="ECO:0007669"/>
    <property type="project" value="TreeGrafter"/>
</dbReference>
<keyword evidence="17" id="KW-1185">Reference proteome</keyword>
<gene>
    <name evidence="16" type="ORF">WICANDRAFT_55132</name>
</gene>
<dbReference type="GO" id="GO:0005829">
    <property type="term" value="C:cytosol"/>
    <property type="evidence" value="ECO:0007669"/>
    <property type="project" value="EnsemblFungi"/>
</dbReference>
<dbReference type="SUPFAM" id="SSF56300">
    <property type="entry name" value="Metallo-dependent phosphatases"/>
    <property type="match status" value="1"/>
</dbReference>
<comment type="subcellular location">
    <subcellularLocation>
        <location evidence="1">Vacuole membrane</location>
        <topology evidence="1">Single-pass type II membrane protein</topology>
    </subcellularLocation>
</comment>
<evidence type="ECO:0000256" key="7">
    <source>
        <dbReference type="ARBA" id="ARBA00022801"/>
    </source>
</evidence>
<dbReference type="InterPro" id="IPR029052">
    <property type="entry name" value="Metallo-depent_PP-like"/>
</dbReference>
<keyword evidence="10 12" id="KW-0472">Membrane</keyword>
<proteinExistence type="inferred from homology"/>
<evidence type="ECO:0000256" key="3">
    <source>
        <dbReference type="ARBA" id="ARBA00012459"/>
    </source>
</evidence>
<dbReference type="Gene3D" id="3.60.21.10">
    <property type="match status" value="1"/>
</dbReference>
<evidence type="ECO:0000256" key="1">
    <source>
        <dbReference type="ARBA" id="ARBA00004576"/>
    </source>
</evidence>
<evidence type="ECO:0000256" key="10">
    <source>
        <dbReference type="ARBA" id="ARBA00023136"/>
    </source>
</evidence>
<evidence type="ECO:0000256" key="4">
    <source>
        <dbReference type="ARBA" id="ARBA00014458"/>
    </source>
</evidence>
<dbReference type="PANTHER" id="PTHR10340">
    <property type="entry name" value="SPHINGOMYELIN PHOSPHODIESTERASE"/>
    <property type="match status" value="1"/>
</dbReference>
<name>A0A1E3P0H8_WICAA</name>
<accession>A0A1E3P0H8</accession>
<dbReference type="GO" id="GO:0000329">
    <property type="term" value="C:fungal-type vacuole membrane"/>
    <property type="evidence" value="ECO:0007669"/>
    <property type="project" value="EnsemblFungi"/>
</dbReference>
<dbReference type="GO" id="GO:0006798">
    <property type="term" value="P:polyphosphate catabolic process"/>
    <property type="evidence" value="ECO:0007669"/>
    <property type="project" value="EnsemblFungi"/>
</dbReference>
<evidence type="ECO:0000256" key="2">
    <source>
        <dbReference type="ARBA" id="ARBA00010399"/>
    </source>
</evidence>
<dbReference type="GO" id="GO:0004309">
    <property type="term" value="F:exopolyphosphatase activity"/>
    <property type="evidence" value="ECO:0007669"/>
    <property type="project" value="EnsemblFungi"/>
</dbReference>
<feature type="domain" description="Calcineurin-like phosphoesterase" evidence="15">
    <location>
        <begin position="112"/>
        <end position="373"/>
    </location>
</feature>
<dbReference type="InterPro" id="IPR041805">
    <property type="entry name" value="ASMase/PPN1_MPP"/>
</dbReference>
<dbReference type="InterPro" id="IPR012358">
    <property type="entry name" value="EndopolyPtase_N1"/>
</dbReference>
<feature type="transmembrane region" description="Helical" evidence="14">
    <location>
        <begin position="24"/>
        <end position="46"/>
    </location>
</feature>
<dbReference type="RefSeq" id="XP_019038092.1">
    <property type="nucleotide sequence ID" value="XM_019182754.1"/>
</dbReference>
<evidence type="ECO:0000313" key="16">
    <source>
        <dbReference type="EMBL" id="ODQ58885.1"/>
    </source>
</evidence>
<evidence type="ECO:0000256" key="5">
    <source>
        <dbReference type="ARBA" id="ARBA00022554"/>
    </source>
</evidence>
<evidence type="ECO:0000256" key="8">
    <source>
        <dbReference type="ARBA" id="ARBA00022968"/>
    </source>
</evidence>
<dbReference type="STRING" id="683960.A0A1E3P0H8"/>
<dbReference type="Pfam" id="PF00149">
    <property type="entry name" value="Metallophos"/>
    <property type="match status" value="1"/>
</dbReference>
<keyword evidence="9 14" id="KW-1133">Transmembrane helix</keyword>
<comment type="similarity">
    <text evidence="2">Belongs to the endopolyphosphatase PPN1 family.</text>
</comment>
<dbReference type="EC" id="3.6.1.10" evidence="3 12"/>
<comment type="catalytic activity">
    <reaction evidence="12">
        <text>[phosphate](n+1) + n H2O = (n+1) phosphate + n H(+)</text>
        <dbReference type="Rhea" id="RHEA:22452"/>
        <dbReference type="Rhea" id="RHEA-COMP:14280"/>
        <dbReference type="ChEBI" id="CHEBI:15377"/>
        <dbReference type="ChEBI" id="CHEBI:15378"/>
        <dbReference type="ChEBI" id="CHEBI:16838"/>
        <dbReference type="ChEBI" id="CHEBI:43474"/>
        <dbReference type="EC" id="3.6.1.10"/>
    </reaction>
</comment>
<evidence type="ECO:0000256" key="12">
    <source>
        <dbReference type="PIRNR" id="PIRNR027093"/>
    </source>
</evidence>
<evidence type="ECO:0000256" key="13">
    <source>
        <dbReference type="SAM" id="MobiDB-lite"/>
    </source>
</evidence>
<feature type="region of interest" description="Disordered" evidence="13">
    <location>
        <begin position="562"/>
        <end position="594"/>
    </location>
</feature>
<dbReference type="Proteomes" id="UP000094112">
    <property type="component" value="Unassembled WGS sequence"/>
</dbReference>
<reference evidence="16 17" key="1">
    <citation type="journal article" date="2016" name="Proc. Natl. Acad. Sci. U.S.A.">
        <title>Comparative genomics of biotechnologically important yeasts.</title>
        <authorList>
            <person name="Riley R."/>
            <person name="Haridas S."/>
            <person name="Wolfe K.H."/>
            <person name="Lopes M.R."/>
            <person name="Hittinger C.T."/>
            <person name="Goeker M."/>
            <person name="Salamov A.A."/>
            <person name="Wisecaver J.H."/>
            <person name="Long T.M."/>
            <person name="Calvey C.H."/>
            <person name="Aerts A.L."/>
            <person name="Barry K.W."/>
            <person name="Choi C."/>
            <person name="Clum A."/>
            <person name="Coughlan A.Y."/>
            <person name="Deshpande S."/>
            <person name="Douglass A.P."/>
            <person name="Hanson S.J."/>
            <person name="Klenk H.-P."/>
            <person name="LaButti K.M."/>
            <person name="Lapidus A."/>
            <person name="Lindquist E.A."/>
            <person name="Lipzen A.M."/>
            <person name="Meier-Kolthoff J.P."/>
            <person name="Ohm R.A."/>
            <person name="Otillar R.P."/>
            <person name="Pangilinan J.L."/>
            <person name="Peng Y."/>
            <person name="Rokas A."/>
            <person name="Rosa C.A."/>
            <person name="Scheuner C."/>
            <person name="Sibirny A.A."/>
            <person name="Slot J.C."/>
            <person name="Stielow J.B."/>
            <person name="Sun H."/>
            <person name="Kurtzman C.P."/>
            <person name="Blackwell M."/>
            <person name="Grigoriev I.V."/>
            <person name="Jeffries T.W."/>
        </authorList>
    </citation>
    <scope>NUCLEOTIDE SEQUENCE [LARGE SCALE GENOMIC DNA]</scope>
    <source>
        <strain evidence="17">ATCC 58044 / CBS 1984 / NCYC 433 / NRRL Y-366-8</strain>
    </source>
</reference>
<keyword evidence="11" id="KW-0325">Glycoprotein</keyword>
<organism evidence="16 17">
    <name type="scientific">Wickerhamomyces anomalus (strain ATCC 58044 / CBS 1984 / NCYC 433 / NRRL Y-366-8)</name>
    <name type="common">Yeast</name>
    <name type="synonym">Hansenula anomala</name>
    <dbReference type="NCBI Taxonomy" id="683960"/>
    <lineage>
        <taxon>Eukaryota</taxon>
        <taxon>Fungi</taxon>
        <taxon>Dikarya</taxon>
        <taxon>Ascomycota</taxon>
        <taxon>Saccharomycotina</taxon>
        <taxon>Saccharomycetes</taxon>
        <taxon>Phaffomycetales</taxon>
        <taxon>Wickerhamomycetaceae</taxon>
        <taxon>Wickerhamomyces</taxon>
    </lineage>
</organism>
<dbReference type="PANTHER" id="PTHR10340:SF55">
    <property type="entry name" value="ENDOPOLYPHOSPHATASE"/>
    <property type="match status" value="1"/>
</dbReference>
<keyword evidence="7 12" id="KW-0378">Hydrolase</keyword>
<evidence type="ECO:0000259" key="15">
    <source>
        <dbReference type="Pfam" id="PF00149"/>
    </source>
</evidence>
<dbReference type="CDD" id="cd00842">
    <property type="entry name" value="MPP_ASMase"/>
    <property type="match status" value="1"/>
</dbReference>
<dbReference type="GeneID" id="30200000"/>